<dbReference type="PANTHER" id="PTHR11599">
    <property type="entry name" value="PROTEASOME SUBUNIT ALPHA/BETA"/>
    <property type="match status" value="1"/>
</dbReference>
<dbReference type="Proteomes" id="UP000887574">
    <property type="component" value="Unplaced"/>
</dbReference>
<dbReference type="PROSITE" id="PS00388">
    <property type="entry name" value="PROTEASOME_ALPHA_1"/>
    <property type="match status" value="1"/>
</dbReference>
<dbReference type="GO" id="GO:0019773">
    <property type="term" value="C:proteasome core complex, alpha-subunit complex"/>
    <property type="evidence" value="ECO:0007669"/>
    <property type="project" value="UniProtKB-UniRule"/>
</dbReference>
<evidence type="ECO:0000256" key="4">
    <source>
        <dbReference type="ARBA" id="ARBA00026071"/>
    </source>
</evidence>
<proteinExistence type="inferred from homology"/>
<protein>
    <recommendedName>
        <fullName evidence="6">Proteasome subunit alpha type</fullName>
    </recommendedName>
</protein>
<dbReference type="PROSITE" id="PS51475">
    <property type="entry name" value="PROTEASOME_ALPHA_2"/>
    <property type="match status" value="1"/>
</dbReference>
<dbReference type="FunFam" id="3.60.20.10:FF:000004">
    <property type="entry name" value="Proteasome subunit alpha type-4"/>
    <property type="match status" value="1"/>
</dbReference>
<name>A0A915EAD9_9BILA</name>
<dbReference type="InterPro" id="IPR000426">
    <property type="entry name" value="Proteasome_asu_N"/>
</dbReference>
<feature type="domain" description="Proteasome alpha-type subunits" evidence="7">
    <location>
        <begin position="5"/>
        <end position="27"/>
    </location>
</feature>
<evidence type="ECO:0000313" key="8">
    <source>
        <dbReference type="Proteomes" id="UP000887574"/>
    </source>
</evidence>
<evidence type="ECO:0000256" key="3">
    <source>
        <dbReference type="ARBA" id="ARBA00022942"/>
    </source>
</evidence>
<dbReference type="InterPro" id="IPR029055">
    <property type="entry name" value="Ntn_hydrolases_N"/>
</dbReference>
<dbReference type="Pfam" id="PF10584">
    <property type="entry name" value="Proteasome_A_N"/>
    <property type="match status" value="1"/>
</dbReference>
<evidence type="ECO:0000256" key="6">
    <source>
        <dbReference type="RuleBase" id="RU000551"/>
    </source>
</evidence>
<evidence type="ECO:0000259" key="7">
    <source>
        <dbReference type="PROSITE" id="PS00388"/>
    </source>
</evidence>
<keyword evidence="2 6" id="KW-0963">Cytoplasm</keyword>
<keyword evidence="3 5" id="KW-0647">Proteasome</keyword>
<comment type="similarity">
    <text evidence="5 6">Belongs to the peptidase T1A family.</text>
</comment>
<reference evidence="9" key="1">
    <citation type="submission" date="2022-11" db="UniProtKB">
        <authorList>
            <consortium name="WormBaseParasite"/>
        </authorList>
    </citation>
    <scope>IDENTIFICATION</scope>
</reference>
<evidence type="ECO:0000256" key="5">
    <source>
        <dbReference type="PROSITE-ProRule" id="PRU00808"/>
    </source>
</evidence>
<evidence type="ECO:0000313" key="9">
    <source>
        <dbReference type="WBParaSite" id="jg4050"/>
    </source>
</evidence>
<dbReference type="NCBIfam" id="NF003075">
    <property type="entry name" value="PRK03996.1"/>
    <property type="match status" value="1"/>
</dbReference>
<dbReference type="InterPro" id="IPR001353">
    <property type="entry name" value="Proteasome_sua/b"/>
</dbReference>
<dbReference type="GO" id="GO:0006511">
    <property type="term" value="P:ubiquitin-dependent protein catabolic process"/>
    <property type="evidence" value="ECO:0007669"/>
    <property type="project" value="InterPro"/>
</dbReference>
<organism evidence="8 9">
    <name type="scientific">Ditylenchus dipsaci</name>
    <dbReference type="NCBI Taxonomy" id="166011"/>
    <lineage>
        <taxon>Eukaryota</taxon>
        <taxon>Metazoa</taxon>
        <taxon>Ecdysozoa</taxon>
        <taxon>Nematoda</taxon>
        <taxon>Chromadorea</taxon>
        <taxon>Rhabditida</taxon>
        <taxon>Tylenchina</taxon>
        <taxon>Tylenchomorpha</taxon>
        <taxon>Sphaerularioidea</taxon>
        <taxon>Anguinidae</taxon>
        <taxon>Anguininae</taxon>
        <taxon>Ditylenchus</taxon>
    </lineage>
</organism>
<comment type="function">
    <text evidence="1">The proteasome is a multicatalytic proteinase complex which is characterized by its ability to cleave peptides with Arg, Phe, Tyr, Leu, and Glu adjacent to the leaving group at neutral or slightly basic pH. The proteasome has an ATP-dependent proteolytic activity.</text>
</comment>
<dbReference type="Pfam" id="PF00227">
    <property type="entry name" value="Proteasome"/>
    <property type="match status" value="1"/>
</dbReference>
<comment type="subunit">
    <text evidence="6">The 20S proteasome core is composed of 28 subunits that are arranged in four stacked rings, resulting in a barrel-shaped structure. The two end rings are each formed by seven alpha subunits, and the two central rings are each formed by seven beta subunits.</text>
</comment>
<dbReference type="SUPFAM" id="SSF56235">
    <property type="entry name" value="N-terminal nucleophile aminohydrolases (Ntn hydrolases)"/>
    <property type="match status" value="1"/>
</dbReference>
<dbReference type="GO" id="GO:0005737">
    <property type="term" value="C:cytoplasm"/>
    <property type="evidence" value="ECO:0007669"/>
    <property type="project" value="UniProtKB-SubCell"/>
</dbReference>
<dbReference type="GO" id="GO:0005634">
    <property type="term" value="C:nucleus"/>
    <property type="evidence" value="ECO:0007669"/>
    <property type="project" value="UniProtKB-SubCell"/>
</dbReference>
<dbReference type="AlphaFoldDB" id="A0A915EAD9"/>
<keyword evidence="8" id="KW-1185">Reference proteome</keyword>
<accession>A0A915EAD9</accession>
<evidence type="ECO:0000256" key="2">
    <source>
        <dbReference type="ARBA" id="ARBA00022490"/>
    </source>
</evidence>
<comment type="subcellular location">
    <subcellularLocation>
        <location evidence="6">Cytoplasm</location>
    </subcellularLocation>
    <subcellularLocation>
        <location evidence="6">Nucleus</location>
    </subcellularLocation>
</comment>
<dbReference type="InterPro" id="IPR023332">
    <property type="entry name" value="Proteasome_alpha-type"/>
</dbReference>
<comment type="subunit">
    <text evidence="4">The 26S proteasome consists of a 20S proteasome core and two 19S regulatory subunits. The 20S proteasome core is composed of 28 subunits that are arranged in four stacked rings, resulting in a barrel-shaped structure. The two end rings are each formed by seven alpha subunits, and the two central rings are each formed by seven beta subunits. The catalytic chamber with the active sites is on the inside of the barrel.</text>
</comment>
<sequence length="248" mass="27619">MVEGYNRSLTIFSPDGHLFQVDYAQEAVKKGSNVIGIKGKDCVVLGVEKKSVSALQDDRVLRKIFSINEDVILSYAGLSADARVLINYVRQEVESYRLSCDEKPSVTNVARMIADIKQDYTITGGRRPFGVSMIIAGFDFNGCPSIFKTEPMGTFFEYKAVAIGRSDKAVMEYLEANYNEESTKDEASVLKLAVKALTLVVQSGADIELSVVRMDKPPECVHRSVPVEEISEMVKKIQDEKEQELKQD</sequence>
<keyword evidence="6" id="KW-0539">Nucleus</keyword>
<evidence type="ECO:0000256" key="1">
    <source>
        <dbReference type="ARBA" id="ARBA00002000"/>
    </source>
</evidence>
<dbReference type="Gene3D" id="3.60.20.10">
    <property type="entry name" value="Glutamine Phosphoribosylpyrophosphate, subunit 1, domain 1"/>
    <property type="match status" value="1"/>
</dbReference>
<dbReference type="InterPro" id="IPR050115">
    <property type="entry name" value="Proteasome_alpha"/>
</dbReference>
<dbReference type="WBParaSite" id="jg4050">
    <property type="protein sequence ID" value="jg4050"/>
    <property type="gene ID" value="jg4050"/>
</dbReference>
<dbReference type="SMART" id="SM00948">
    <property type="entry name" value="Proteasome_A_N"/>
    <property type="match status" value="1"/>
</dbReference>